<proteinExistence type="predicted"/>
<gene>
    <name evidence="2" type="ORF">I9054_015605</name>
</gene>
<dbReference type="Pfam" id="PF18766">
    <property type="entry name" value="SWI2_SNF2"/>
    <property type="match status" value="1"/>
</dbReference>
<protein>
    <submittedName>
        <fullName evidence="2">Type I restriction endonuclease subunit R</fullName>
    </submittedName>
</protein>
<dbReference type="REBASE" id="656675">
    <property type="entry name" value="Abe3393ORF15630P"/>
</dbReference>
<dbReference type="GO" id="GO:0009307">
    <property type="term" value="P:DNA restriction-modification system"/>
    <property type="evidence" value="ECO:0007669"/>
    <property type="project" value="UniProtKB-KW"/>
</dbReference>
<keyword evidence="2" id="KW-0255">Endonuclease</keyword>
<dbReference type="Gene3D" id="3.40.50.300">
    <property type="entry name" value="P-loop containing nucleotide triphosphate hydrolases"/>
    <property type="match status" value="2"/>
</dbReference>
<dbReference type="RefSeq" id="WP_198114706.1">
    <property type="nucleotide sequence ID" value="NZ_CP066121.1"/>
</dbReference>
<sequence>MVSLTNERALEMAIEKALTGTCLENVKAGLTDIALPHHGFVSGSPSSFDMLYALDTQYFWQFLEQTQAEELAKIQKFNPHDWQRKIYERFDRMIRKHGVVHLLKKGLAVDQAHFQLMYPAPLASSSQKIKDRFKQNIFSVTRQLRYSKANPLQEIDMVVFVNGIPIITFELKNEWTGQNARHHGQKQYKQDRDITQPLLNFARCIVHMAVDTDEVYMTTKLAGANTFFLPFNKGHNAGAGNPPNPEGHKTAYLWEELLSKDSLANIIQHFVRLDGDEKTLLDKRTLYFPRYHQLSVVRRLIHDVSARGVGQTYLIQHSAGSGKSNSITWAAFQLIEAYPEEEDIAGSRGLEHPLFDSVIVVTDRRILDKQLKENIKEFSEVKNIMTHAHKSSELKSALENGKKIIITTIQKFPFIIDGIADLSDKRFAVIIDEAHSSQSGVAHDKMNEVMGKANEDVDGVDVQDKILSAMLARKMKGNASYFAFTATPKNTTLEKFGEKQADGSFKPFDLYSMKQAIEEGFILDVLSNYTTYKSFYEIEKSILANPLFDTKKAQKTLRSYVEKTQQTIDIKAEVMLDHFIQHVVNTKKLKGKAKGMIVTQNIESAIRYYKAIDQLLEQAGYPFKAIVAFSGEKKVDGIEYTEAILNDFSDNDTKDMFDRSYIGEKKPAGVNEDQYRLLIVANKYLTGFDQPKLCTMYVDKKLADVLCVQALSRLNRSAPKLGKRTEDLFVLDFFNEIEDIKQSFDRFYTSTTLSQATDINVLNELKSELDGVGVYEVSEVEEFATKYFDSVDAEKLSPIIDIAVARFDLELTAADKADFKIKAKQFVKIYGQMASILPYEVPAWEKLYWFLKFLIPKLKIEDPEADALDELLNSVDLNSYGLQRKKLNEQIELDAEETVLDPTNSNPRGAHGGETEEDPLDEIIKTFNERWFGSWAATPEEQKVKFVNILKQIKEHSDFESKYLNNPDPHTKDLAFDKIMNEVMLRQRKVDMDMYKQYSKDTAFRMSWKYSLQQGVMR</sequence>
<reference evidence="2" key="1">
    <citation type="submission" date="2022-02" db="EMBL/GenBank/DDBJ databases">
        <title>Characterization of Tn125 harboring carbapenem-resistant Acinetobacter bereziniae clinical isolates.</title>
        <authorList>
            <person name="Wong N.-K."/>
            <person name="Pan Q."/>
        </authorList>
    </citation>
    <scope>NUCLEOTIDE SEQUENCE</scope>
    <source>
        <strain evidence="2">GD03393</strain>
    </source>
</reference>
<dbReference type="InterPro" id="IPR040980">
    <property type="entry name" value="SWI2_SNF2"/>
</dbReference>
<keyword evidence="2" id="KW-0540">Nuclease</keyword>
<dbReference type="InterPro" id="IPR055180">
    <property type="entry name" value="HsdR_RecA-like_helicase_dom_2"/>
</dbReference>
<evidence type="ECO:0000259" key="1">
    <source>
        <dbReference type="PROSITE" id="PS51192"/>
    </source>
</evidence>
<accession>A0A8I1DJX2</accession>
<dbReference type="EMBL" id="CP092085">
    <property type="protein sequence ID" value="UUN96790.1"/>
    <property type="molecule type" value="Genomic_DNA"/>
</dbReference>
<keyword evidence="2" id="KW-0378">Hydrolase</keyword>
<dbReference type="GO" id="GO:0009035">
    <property type="term" value="F:type I site-specific deoxyribonuclease activity"/>
    <property type="evidence" value="ECO:0007669"/>
    <property type="project" value="UniProtKB-EC"/>
</dbReference>
<dbReference type="InterPro" id="IPR007409">
    <property type="entry name" value="Restrct_endonuc_type1_HsdR_N"/>
</dbReference>
<dbReference type="SUPFAM" id="SSF52540">
    <property type="entry name" value="P-loop containing nucleoside triphosphate hydrolases"/>
    <property type="match status" value="1"/>
</dbReference>
<dbReference type="PANTHER" id="PTHR42927">
    <property type="entry name" value="HELICASE SUPERFAMILY 1 AND 2 DOMAIN-CONTAINING PROTEIN"/>
    <property type="match status" value="1"/>
</dbReference>
<dbReference type="Pfam" id="PF04313">
    <property type="entry name" value="HSDR_N"/>
    <property type="match status" value="1"/>
</dbReference>
<dbReference type="Pfam" id="PF22679">
    <property type="entry name" value="T1R_D3-like"/>
    <property type="match status" value="1"/>
</dbReference>
<dbReference type="PROSITE" id="PS51192">
    <property type="entry name" value="HELICASE_ATP_BIND_1"/>
    <property type="match status" value="1"/>
</dbReference>
<evidence type="ECO:0000313" key="2">
    <source>
        <dbReference type="EMBL" id="UUN96790.1"/>
    </source>
</evidence>
<dbReference type="AlphaFoldDB" id="A0A8I1DJX2"/>
<dbReference type="Gene3D" id="3.90.1570.50">
    <property type="match status" value="1"/>
</dbReference>
<organism evidence="2 3">
    <name type="scientific">Acinetobacter bereziniae</name>
    <name type="common">Acinetobacter genomosp. 10</name>
    <dbReference type="NCBI Taxonomy" id="106648"/>
    <lineage>
        <taxon>Bacteria</taxon>
        <taxon>Pseudomonadati</taxon>
        <taxon>Pseudomonadota</taxon>
        <taxon>Gammaproteobacteria</taxon>
        <taxon>Moraxellales</taxon>
        <taxon>Moraxellaceae</taxon>
        <taxon>Acinetobacter</taxon>
    </lineage>
</organism>
<dbReference type="InterPro" id="IPR027417">
    <property type="entry name" value="P-loop_NTPase"/>
</dbReference>
<dbReference type="SMART" id="SM00487">
    <property type="entry name" value="DEXDc"/>
    <property type="match status" value="1"/>
</dbReference>
<dbReference type="Proteomes" id="UP000644140">
    <property type="component" value="Chromosome"/>
</dbReference>
<evidence type="ECO:0000313" key="3">
    <source>
        <dbReference type="Proteomes" id="UP000644140"/>
    </source>
</evidence>
<feature type="domain" description="Helicase ATP-binding" evidence="1">
    <location>
        <begin position="304"/>
        <end position="506"/>
    </location>
</feature>
<dbReference type="PANTHER" id="PTHR42927:SF1">
    <property type="entry name" value="HELICASE SUPERFAMILY 1 AND 2 DOMAIN-CONTAINING PROTEIN"/>
    <property type="match status" value="1"/>
</dbReference>
<dbReference type="InterPro" id="IPR014001">
    <property type="entry name" value="Helicase_ATP-bd"/>
</dbReference>
<name>A0A8I1DJX2_ACIBZ</name>
<dbReference type="GO" id="GO:0003677">
    <property type="term" value="F:DNA binding"/>
    <property type="evidence" value="ECO:0007669"/>
    <property type="project" value="UniProtKB-KW"/>
</dbReference>
<dbReference type="GO" id="GO:0005524">
    <property type="term" value="F:ATP binding"/>
    <property type="evidence" value="ECO:0007669"/>
    <property type="project" value="UniProtKB-KW"/>
</dbReference>